<evidence type="ECO:0000256" key="1">
    <source>
        <dbReference type="SAM" id="MobiDB-lite"/>
    </source>
</evidence>
<feature type="region of interest" description="Disordered" evidence="1">
    <location>
        <begin position="1113"/>
        <end position="1152"/>
    </location>
</feature>
<feature type="region of interest" description="Disordered" evidence="1">
    <location>
        <begin position="480"/>
        <end position="501"/>
    </location>
</feature>
<dbReference type="InterPro" id="IPR011011">
    <property type="entry name" value="Znf_FYVE_PHD"/>
</dbReference>
<dbReference type="SUPFAM" id="SSF57903">
    <property type="entry name" value="FYVE/PHD zinc finger"/>
    <property type="match status" value="1"/>
</dbReference>
<gene>
    <name evidence="2" type="ORF">D9613_012124</name>
</gene>
<dbReference type="Gene3D" id="3.30.40.10">
    <property type="entry name" value="Zinc/RING finger domain, C3HC4 (zinc finger)"/>
    <property type="match status" value="1"/>
</dbReference>
<dbReference type="Proteomes" id="UP000521872">
    <property type="component" value="Unassembled WGS sequence"/>
</dbReference>
<dbReference type="InterPro" id="IPR013083">
    <property type="entry name" value="Znf_RING/FYVE/PHD"/>
</dbReference>
<feature type="compositionally biased region" description="Low complexity" evidence="1">
    <location>
        <begin position="1119"/>
        <end position="1128"/>
    </location>
</feature>
<feature type="compositionally biased region" description="Basic residues" evidence="1">
    <location>
        <begin position="480"/>
        <end position="489"/>
    </location>
</feature>
<protein>
    <recommendedName>
        <fullName evidence="4">PHD-type domain-containing protein</fullName>
    </recommendedName>
</protein>
<evidence type="ECO:0000313" key="3">
    <source>
        <dbReference type="Proteomes" id="UP000521872"/>
    </source>
</evidence>
<organism evidence="2 3">
    <name type="scientific">Agrocybe pediades</name>
    <dbReference type="NCBI Taxonomy" id="84607"/>
    <lineage>
        <taxon>Eukaryota</taxon>
        <taxon>Fungi</taxon>
        <taxon>Dikarya</taxon>
        <taxon>Basidiomycota</taxon>
        <taxon>Agaricomycotina</taxon>
        <taxon>Agaricomycetes</taxon>
        <taxon>Agaricomycetidae</taxon>
        <taxon>Agaricales</taxon>
        <taxon>Agaricineae</taxon>
        <taxon>Strophariaceae</taxon>
        <taxon>Agrocybe</taxon>
    </lineage>
</organism>
<dbReference type="EMBL" id="JAACJL010000004">
    <property type="protein sequence ID" value="KAF4621833.1"/>
    <property type="molecule type" value="Genomic_DNA"/>
</dbReference>
<feature type="compositionally biased region" description="Polar residues" evidence="1">
    <location>
        <begin position="377"/>
        <end position="386"/>
    </location>
</feature>
<dbReference type="AlphaFoldDB" id="A0A8H4R2U5"/>
<feature type="region of interest" description="Disordered" evidence="1">
    <location>
        <begin position="283"/>
        <end position="386"/>
    </location>
</feature>
<reference evidence="2 3" key="1">
    <citation type="submission" date="2019-12" db="EMBL/GenBank/DDBJ databases">
        <authorList>
            <person name="Floudas D."/>
            <person name="Bentzer J."/>
            <person name="Ahren D."/>
            <person name="Johansson T."/>
            <person name="Persson P."/>
            <person name="Tunlid A."/>
        </authorList>
    </citation>
    <scope>NUCLEOTIDE SEQUENCE [LARGE SCALE GENOMIC DNA]</scope>
    <source>
        <strain evidence="2 3">CBS 102.39</strain>
    </source>
</reference>
<evidence type="ECO:0000313" key="2">
    <source>
        <dbReference type="EMBL" id="KAF4621833.1"/>
    </source>
</evidence>
<sequence length="1189" mass="133581">MLSRSYFQGAWLILRTCTGDSVGQKATHMQLTPRPKPKTLFTLKSSSAEIFNGDVSNYFKSLLHISSSPITPGKCWKCIDGNHYCNGRCQRHELYYSIPVVLIFDLDGSEEEHENEWTFPKTIKPMDSKAEKSNGVAYDLVGKILFDSSTTHFTTRFVSGKKAVYIYNDMENGGCAVLDPKLTVAKDLVGVAGGAVGQTGVQTTAVFYYLRGGINAQDYFRREQMRRIQEVFPQIGFRVEDGHDMESPYIISSSELQMTPDEDRFWLKDPTGMSSIDYAQVVACPTTPRKRPKKAAAPSKSNKISKKTKQDYPSRVQNGRLNSDDELEDSQQPLAEQTRKPPLSHNARKRKRHLVESEYSGGSSDSAIEDARIPRTSKPTSQPSSITAVTAQVDVAPQQSEQVHVSSSQGNHSVFSLNCRCGAVGDGYNPDENDGLDAIQCPICEEWSHIACQKNGRASRLHKNARFYCDSCLPAQQRTKSRKRSKSYKHAASGLSQTQRTTRLAKRAASKQVQYDRQAYLLKQTRKRRAVSTWKVLVSSAPTAEELAYPDVQEVRETDLVDELWNEREKRRSVRLGKWQLTFEMESPGDELINYQSPTYAYTEEIDAALRPYRALLQLLLHFSFEGPDESSLPDDLLVPSVDVVKKRIEERRNGAQVHRALQFAEQMILEYGDISLKRHAQILNWIHNEMPGAKDGVMWWHHVVDAHAVTIFIAATKRDLFEQDADFPRTGTHIEQRNFLWKKAWEYQCEHNMALEPPGVDVDRECIRLFEDRLFENSKESGMAGNEQWGLDVGSLQGGFYPYHQNESWDKKDYEESESEFIRGPDYREASDSEKEPERLTSTVRLERQWAAGMLLAASDVRHTVPQTTLALARCGFGESLFEAFTRLGVEDFRNFVTVWRANLRIQLRTNSQGFLRGRRPLLTDKIPDNFPSREVIDLYINPVTSWSTATLASIPVRALWRPRSPTIPAVALACMKNLGWDFGTLIKTSRSCGRYCSELTQYYQPLAIYDRSRRLLATPTTQAVILTTRSKPRKGQYALKYGDNHLVQISFKLTNFVALVASLFDGIGTIVPVKEHTTVWLPLGYSIREGLFPAGFLPGVPTLGPGVLQLTTGGGSNSNEAQASASSRRKGVLDVSSSAKRGKKSASTVVIKHPKPAKTAVLSALDDFFNGSSASSVIDLTNDLDSD</sequence>
<evidence type="ECO:0008006" key="4">
    <source>
        <dbReference type="Google" id="ProtNLM"/>
    </source>
</evidence>
<name>A0A8H4R2U5_9AGAR</name>
<comment type="caution">
    <text evidence="2">The sequence shown here is derived from an EMBL/GenBank/DDBJ whole genome shotgun (WGS) entry which is preliminary data.</text>
</comment>
<proteinExistence type="predicted"/>
<keyword evidence="3" id="KW-1185">Reference proteome</keyword>
<accession>A0A8H4R2U5</accession>